<sequence>MTTLAIRGAHDKIPNVIFVASMTLEQLCKIVDASVVATQVLMSRLIAPRRPRLTELVNDTDMDVKHYSSIALDAVQG</sequence>
<reference evidence="1 2" key="1">
    <citation type="journal article" date="2022" name="bioRxiv">
        <title>The genome of the oomycete Peronosclerospora sorghi, a cosmopolitan pathogen of maize and sorghum, is inflated with dispersed pseudogenes.</title>
        <authorList>
            <person name="Fletcher K."/>
            <person name="Martin F."/>
            <person name="Isakeit T."/>
            <person name="Cavanaugh K."/>
            <person name="Magill C."/>
            <person name="Michelmore R."/>
        </authorList>
    </citation>
    <scope>NUCLEOTIDE SEQUENCE [LARGE SCALE GENOMIC DNA]</scope>
    <source>
        <strain evidence="1">P6</strain>
    </source>
</reference>
<protein>
    <submittedName>
        <fullName evidence="1">Uncharacterized protein</fullName>
    </submittedName>
</protein>
<gene>
    <name evidence="1" type="ORF">PsorP6_002550</name>
</gene>
<proteinExistence type="predicted"/>
<comment type="caution">
    <text evidence="1">The sequence shown here is derived from an EMBL/GenBank/DDBJ whole genome shotgun (WGS) entry which is preliminary data.</text>
</comment>
<evidence type="ECO:0000313" key="2">
    <source>
        <dbReference type="Proteomes" id="UP001163321"/>
    </source>
</evidence>
<evidence type="ECO:0000313" key="1">
    <source>
        <dbReference type="EMBL" id="KAI9921451.1"/>
    </source>
</evidence>
<name>A0ACC0WU11_9STRA</name>
<keyword evidence="2" id="KW-1185">Reference proteome</keyword>
<dbReference type="EMBL" id="CM047580">
    <property type="protein sequence ID" value="KAI9921451.1"/>
    <property type="molecule type" value="Genomic_DNA"/>
</dbReference>
<organism evidence="1 2">
    <name type="scientific">Peronosclerospora sorghi</name>
    <dbReference type="NCBI Taxonomy" id="230839"/>
    <lineage>
        <taxon>Eukaryota</taxon>
        <taxon>Sar</taxon>
        <taxon>Stramenopiles</taxon>
        <taxon>Oomycota</taxon>
        <taxon>Peronosporomycetes</taxon>
        <taxon>Peronosporales</taxon>
        <taxon>Peronosporaceae</taxon>
        <taxon>Peronosclerospora</taxon>
    </lineage>
</organism>
<dbReference type="Proteomes" id="UP001163321">
    <property type="component" value="Chromosome 1"/>
</dbReference>
<accession>A0ACC0WU11</accession>